<keyword evidence="2" id="KW-0732">Signal</keyword>
<gene>
    <name evidence="5" type="ORF">ACFSJF_13050</name>
</gene>
<dbReference type="Pfam" id="PF17479">
    <property type="entry name" value="DUF3048_C"/>
    <property type="match status" value="1"/>
</dbReference>
<evidence type="ECO:0000256" key="2">
    <source>
        <dbReference type="SAM" id="SignalP"/>
    </source>
</evidence>
<feature type="domain" description="DUF3048" evidence="4">
    <location>
        <begin position="228"/>
        <end position="337"/>
    </location>
</feature>
<evidence type="ECO:0000313" key="6">
    <source>
        <dbReference type="Proteomes" id="UP001597383"/>
    </source>
</evidence>
<feature type="chain" id="PRO_5046204644" evidence="2">
    <location>
        <begin position="19"/>
        <end position="355"/>
    </location>
</feature>
<dbReference type="InterPro" id="IPR021416">
    <property type="entry name" value="DUF3048_N"/>
</dbReference>
<evidence type="ECO:0000256" key="1">
    <source>
        <dbReference type="SAM" id="MobiDB-lite"/>
    </source>
</evidence>
<reference evidence="6" key="1">
    <citation type="journal article" date="2019" name="Int. J. Syst. Evol. Microbiol.">
        <title>The Global Catalogue of Microorganisms (GCM) 10K type strain sequencing project: providing services to taxonomists for standard genome sequencing and annotation.</title>
        <authorList>
            <consortium name="The Broad Institute Genomics Platform"/>
            <consortium name="The Broad Institute Genome Sequencing Center for Infectious Disease"/>
            <person name="Wu L."/>
            <person name="Ma J."/>
        </authorList>
    </citation>
    <scope>NUCLEOTIDE SEQUENCE [LARGE SCALE GENOMIC DNA]</scope>
    <source>
        <strain evidence="6">R28</strain>
    </source>
</reference>
<dbReference type="InterPro" id="IPR023158">
    <property type="entry name" value="YerB-like_sf"/>
</dbReference>
<feature type="signal peptide" evidence="2">
    <location>
        <begin position="1"/>
        <end position="18"/>
    </location>
</feature>
<sequence>MRKLLFMLLFSILLVACSEDVEQAKENDEENMEEEPEEEPVEEEEPEETEFEHVYPLTGIGTNEDIDNRVVGVMVNNHSKARPQTGLSQADIVFEILAEGSITRFLALFHSEQPEVVGPVRSAREYYFDLANRYGALYVYHGAAKFVDEMIVNRGINFLNGSIYDNDGHLFKREDFRVAPHNSYLLFNSVYEVAEEKGYDVTGDYDSLPFLSEEEVSEISGEAAGHVAITYYTNPMNLVEYEYDPVTEKYSRYNDHEQTVELETEEPIQLDNIFIVETPHEVIDDAGRREVDLQSGGNAYLLQKGKIQQVEWENRDGKLIPVKDGEPIGFVPGKTWVNVVPTNPGMNQSVIITND</sequence>
<comment type="caution">
    <text evidence="5">The sequence shown here is derived from an EMBL/GenBank/DDBJ whole genome shotgun (WGS) entry which is preliminary data.</text>
</comment>
<feature type="domain" description="DUF3048" evidence="3">
    <location>
        <begin position="57"/>
        <end position="199"/>
    </location>
</feature>
<dbReference type="PROSITE" id="PS51257">
    <property type="entry name" value="PROKAR_LIPOPROTEIN"/>
    <property type="match status" value="1"/>
</dbReference>
<feature type="compositionally biased region" description="Acidic residues" evidence="1">
    <location>
        <begin position="27"/>
        <end position="50"/>
    </location>
</feature>
<dbReference type="Proteomes" id="UP001597383">
    <property type="component" value="Unassembled WGS sequence"/>
</dbReference>
<evidence type="ECO:0000259" key="3">
    <source>
        <dbReference type="Pfam" id="PF11258"/>
    </source>
</evidence>
<accession>A0ABW4W1I5</accession>
<organism evidence="5 6">
    <name type="scientific">Ornithinibacillus salinisoli</name>
    <dbReference type="NCBI Taxonomy" id="1848459"/>
    <lineage>
        <taxon>Bacteria</taxon>
        <taxon>Bacillati</taxon>
        <taxon>Bacillota</taxon>
        <taxon>Bacilli</taxon>
        <taxon>Bacillales</taxon>
        <taxon>Bacillaceae</taxon>
        <taxon>Ornithinibacillus</taxon>
    </lineage>
</organism>
<keyword evidence="6" id="KW-1185">Reference proteome</keyword>
<name>A0ABW4W1I5_9BACI</name>
<feature type="region of interest" description="Disordered" evidence="1">
    <location>
        <begin position="23"/>
        <end position="51"/>
    </location>
</feature>
<dbReference type="Gene3D" id="3.50.90.10">
    <property type="entry name" value="YerB-like"/>
    <property type="match status" value="1"/>
</dbReference>
<dbReference type="Pfam" id="PF11258">
    <property type="entry name" value="DUF3048"/>
    <property type="match status" value="1"/>
</dbReference>
<dbReference type="EMBL" id="JBHUHQ010000017">
    <property type="protein sequence ID" value="MFD2045201.1"/>
    <property type="molecule type" value="Genomic_DNA"/>
</dbReference>
<dbReference type="RefSeq" id="WP_377557844.1">
    <property type="nucleotide sequence ID" value="NZ_JBHUHQ010000017.1"/>
</dbReference>
<evidence type="ECO:0000313" key="5">
    <source>
        <dbReference type="EMBL" id="MFD2045201.1"/>
    </source>
</evidence>
<evidence type="ECO:0000259" key="4">
    <source>
        <dbReference type="Pfam" id="PF17479"/>
    </source>
</evidence>
<dbReference type="InterPro" id="IPR035328">
    <property type="entry name" value="DUF3048_C"/>
</dbReference>
<proteinExistence type="predicted"/>
<dbReference type="SUPFAM" id="SSF159774">
    <property type="entry name" value="YerB-like"/>
    <property type="match status" value="1"/>
</dbReference>
<protein>
    <submittedName>
        <fullName evidence="5">DUF3048 domain-containing protein</fullName>
    </submittedName>
</protein>